<dbReference type="Proteomes" id="UP000789375">
    <property type="component" value="Unassembled WGS sequence"/>
</dbReference>
<feature type="compositionally biased region" description="Basic and acidic residues" evidence="1">
    <location>
        <begin position="72"/>
        <end position="83"/>
    </location>
</feature>
<accession>A0A9N8WCE4</accession>
<dbReference type="EMBL" id="CAJVPP010000422">
    <property type="protein sequence ID" value="CAG8481065.1"/>
    <property type="molecule type" value="Genomic_DNA"/>
</dbReference>
<protein>
    <submittedName>
        <fullName evidence="2">6205_t:CDS:1</fullName>
    </submittedName>
</protein>
<keyword evidence="3" id="KW-1185">Reference proteome</keyword>
<gene>
    <name evidence="2" type="ORF">FMOSSE_LOCUS3026</name>
</gene>
<comment type="caution">
    <text evidence="2">The sequence shown here is derived from an EMBL/GenBank/DDBJ whole genome shotgun (WGS) entry which is preliminary data.</text>
</comment>
<evidence type="ECO:0000313" key="2">
    <source>
        <dbReference type="EMBL" id="CAG8481065.1"/>
    </source>
</evidence>
<evidence type="ECO:0000313" key="3">
    <source>
        <dbReference type="Proteomes" id="UP000789375"/>
    </source>
</evidence>
<dbReference type="AlphaFoldDB" id="A0A9N8WCE4"/>
<name>A0A9N8WCE4_FUNMO</name>
<evidence type="ECO:0000256" key="1">
    <source>
        <dbReference type="SAM" id="MobiDB-lite"/>
    </source>
</evidence>
<organism evidence="2 3">
    <name type="scientific">Funneliformis mosseae</name>
    <name type="common">Endomycorrhizal fungus</name>
    <name type="synonym">Glomus mosseae</name>
    <dbReference type="NCBI Taxonomy" id="27381"/>
    <lineage>
        <taxon>Eukaryota</taxon>
        <taxon>Fungi</taxon>
        <taxon>Fungi incertae sedis</taxon>
        <taxon>Mucoromycota</taxon>
        <taxon>Glomeromycotina</taxon>
        <taxon>Glomeromycetes</taxon>
        <taxon>Glomerales</taxon>
        <taxon>Glomeraceae</taxon>
        <taxon>Funneliformis</taxon>
    </lineage>
</organism>
<sequence length="83" mass="9447">MAVIKSLFEPEGLIGGQEVMSHDDSICQNRRGTEGDEYMDFDELELFLLSWVQVTIRQHSKALSGSPHKRNYAKESKRTCTLS</sequence>
<feature type="region of interest" description="Disordered" evidence="1">
    <location>
        <begin position="64"/>
        <end position="83"/>
    </location>
</feature>
<proteinExistence type="predicted"/>
<reference evidence="2" key="1">
    <citation type="submission" date="2021-06" db="EMBL/GenBank/DDBJ databases">
        <authorList>
            <person name="Kallberg Y."/>
            <person name="Tangrot J."/>
            <person name="Rosling A."/>
        </authorList>
    </citation>
    <scope>NUCLEOTIDE SEQUENCE</scope>
    <source>
        <strain evidence="2">87-6 pot B 2015</strain>
    </source>
</reference>